<organism evidence="3 4">
    <name type="scientific">Ignelater luminosus</name>
    <name type="common">Cucubano</name>
    <name type="synonym">Pyrophorus luminosus</name>
    <dbReference type="NCBI Taxonomy" id="2038154"/>
    <lineage>
        <taxon>Eukaryota</taxon>
        <taxon>Metazoa</taxon>
        <taxon>Ecdysozoa</taxon>
        <taxon>Arthropoda</taxon>
        <taxon>Hexapoda</taxon>
        <taxon>Insecta</taxon>
        <taxon>Pterygota</taxon>
        <taxon>Neoptera</taxon>
        <taxon>Endopterygota</taxon>
        <taxon>Coleoptera</taxon>
        <taxon>Polyphaga</taxon>
        <taxon>Elateriformia</taxon>
        <taxon>Elateroidea</taxon>
        <taxon>Elateridae</taxon>
        <taxon>Agrypninae</taxon>
        <taxon>Pyrophorini</taxon>
        <taxon>Ignelater</taxon>
    </lineage>
</organism>
<dbReference type="EMBL" id="VTPC01090751">
    <property type="protein sequence ID" value="KAF2881345.1"/>
    <property type="molecule type" value="Genomic_DNA"/>
</dbReference>
<keyword evidence="1" id="KW-0863">Zinc-finger</keyword>
<dbReference type="GO" id="GO:0008270">
    <property type="term" value="F:zinc ion binding"/>
    <property type="evidence" value="ECO:0007669"/>
    <property type="project" value="UniProtKB-KW"/>
</dbReference>
<feature type="domain" description="CCHC-type" evidence="2">
    <location>
        <begin position="74"/>
        <end position="87"/>
    </location>
</feature>
<dbReference type="GO" id="GO:0003676">
    <property type="term" value="F:nucleic acid binding"/>
    <property type="evidence" value="ECO:0007669"/>
    <property type="project" value="InterPro"/>
</dbReference>
<dbReference type="Proteomes" id="UP000801492">
    <property type="component" value="Unassembled WGS sequence"/>
</dbReference>
<accession>A0A8K0C5L8</accession>
<gene>
    <name evidence="3" type="ORF">ILUMI_24824</name>
</gene>
<keyword evidence="1" id="KW-0479">Metal-binding</keyword>
<evidence type="ECO:0000313" key="4">
    <source>
        <dbReference type="Proteomes" id="UP000801492"/>
    </source>
</evidence>
<evidence type="ECO:0000259" key="2">
    <source>
        <dbReference type="PROSITE" id="PS50158"/>
    </source>
</evidence>
<dbReference type="OrthoDB" id="8065733at2759"/>
<name>A0A8K0C5L8_IGNLU</name>
<dbReference type="InterPro" id="IPR001878">
    <property type="entry name" value="Znf_CCHC"/>
</dbReference>
<evidence type="ECO:0000256" key="1">
    <source>
        <dbReference type="PROSITE-ProRule" id="PRU00047"/>
    </source>
</evidence>
<proteinExistence type="predicted"/>
<dbReference type="PROSITE" id="PS50158">
    <property type="entry name" value="ZF_CCHC"/>
    <property type="match status" value="1"/>
</dbReference>
<sequence length="335" mass="38636">MPSTVVGRNIDISVRTVRRKQLERGLMFRKPAFCRVLLLARRVERGPHWIYNSTEFIKRDIPARLEQAKKLELCFNCLRKGHFSDKCTLDPFSQIGDSTINSSPASSSITSTNLLVKPCTKPTQREFLYSNQVLLPTVTFLVKDVDGVTKGLPNLQNTKLAWIVSGSVPNHNSNIECHFAKVICPEDELFLKFWELNEVPQLRHLSQDKIDCENNFRQTTYRNSEGYLTVQEIEIAFSRLIRMAQNQSFPDQIEKLLQIKDLDPRDKLFPLKPILDDKRVLRVAFGPITRFFPKKDNQAHVAEIKMGHGIQRRSIRDLYLLPMPATEDDCQKVAR</sequence>
<keyword evidence="1" id="KW-0862">Zinc</keyword>
<comment type="caution">
    <text evidence="3">The sequence shown here is derived from an EMBL/GenBank/DDBJ whole genome shotgun (WGS) entry which is preliminary data.</text>
</comment>
<protein>
    <recommendedName>
        <fullName evidence="2">CCHC-type domain-containing protein</fullName>
    </recommendedName>
</protein>
<keyword evidence="4" id="KW-1185">Reference proteome</keyword>
<reference evidence="3" key="1">
    <citation type="submission" date="2019-08" db="EMBL/GenBank/DDBJ databases">
        <title>The genome of the North American firefly Photinus pyralis.</title>
        <authorList>
            <consortium name="Photinus pyralis genome working group"/>
            <person name="Fallon T.R."/>
            <person name="Sander Lower S.E."/>
            <person name="Weng J.-K."/>
        </authorList>
    </citation>
    <scope>NUCLEOTIDE SEQUENCE</scope>
    <source>
        <strain evidence="3">TRF0915ILg1</strain>
        <tissue evidence="3">Whole body</tissue>
    </source>
</reference>
<evidence type="ECO:0000313" key="3">
    <source>
        <dbReference type="EMBL" id="KAF2881345.1"/>
    </source>
</evidence>
<dbReference type="AlphaFoldDB" id="A0A8K0C5L8"/>